<evidence type="ECO:0000256" key="1">
    <source>
        <dbReference type="SAM" id="SignalP"/>
    </source>
</evidence>
<feature type="signal peptide" evidence="1">
    <location>
        <begin position="1"/>
        <end position="18"/>
    </location>
</feature>
<accession>A0ABW9SS27</accession>
<organism evidence="2 3">
    <name type="scientific">Pseudoduganella danionis</name>
    <dbReference type="NCBI Taxonomy" id="1890295"/>
    <lineage>
        <taxon>Bacteria</taxon>
        <taxon>Pseudomonadati</taxon>
        <taxon>Pseudomonadota</taxon>
        <taxon>Betaproteobacteria</taxon>
        <taxon>Burkholderiales</taxon>
        <taxon>Oxalobacteraceae</taxon>
        <taxon>Telluria group</taxon>
        <taxon>Pseudoduganella</taxon>
    </lineage>
</organism>
<reference evidence="2 3" key="1">
    <citation type="submission" date="2019-11" db="EMBL/GenBank/DDBJ databases">
        <title>Type strains purchased from KCTC, JCM and DSMZ.</title>
        <authorList>
            <person name="Lu H."/>
        </authorList>
    </citation>
    <scope>NUCLEOTIDE SEQUENCE [LARGE SCALE GENOMIC DNA]</scope>
    <source>
        <strain evidence="2 3">DSM 103461</strain>
    </source>
</reference>
<proteinExistence type="predicted"/>
<dbReference type="InterPro" id="IPR011972">
    <property type="entry name" value="CHP02285"/>
</dbReference>
<dbReference type="EMBL" id="WNKW01000003">
    <property type="protein sequence ID" value="MTW33504.1"/>
    <property type="molecule type" value="Genomic_DNA"/>
</dbReference>
<evidence type="ECO:0000313" key="2">
    <source>
        <dbReference type="EMBL" id="MTW33504.1"/>
    </source>
</evidence>
<comment type="caution">
    <text evidence="2">The sequence shown here is derived from an EMBL/GenBank/DDBJ whole genome shotgun (WGS) entry which is preliminary data.</text>
</comment>
<evidence type="ECO:0000313" key="3">
    <source>
        <dbReference type="Proteomes" id="UP000735592"/>
    </source>
</evidence>
<protein>
    <submittedName>
        <fullName evidence="2">TIGR02285 family protein</fullName>
    </submittedName>
</protein>
<dbReference type="RefSeq" id="WP_155434892.1">
    <property type="nucleotide sequence ID" value="NZ_JBHLXK010000005.1"/>
</dbReference>
<dbReference type="NCBIfam" id="TIGR02285">
    <property type="entry name" value="TIGR02285 family protein"/>
    <property type="match status" value="1"/>
</dbReference>
<sequence length="290" mass="32800">MRQLCYVLLLFSPVMAMAQNVMTWLMTDLPPASIRVAGLPSDGITDQQIAYIRAHWPEVEHRVAYANLKRSWALLEAGQQACYSFTLITPQRLERAYIVPTSVLPPPQLIFRRDALPSLPLNAQHEVDLERLLAQRQLRGLLSEKRSFGLTIDHALQQRSAQALLEVTPVGSLGENIFARLLVNRTDYTIDYDFVYAYYLKRDPMLRELLTLPIAGNAAPIRVGFACPRTAWGKATALKISSILATREGVQMLRQSTERWLSPESRQRYSDALEAFYHARENPALGLTPP</sequence>
<dbReference type="Proteomes" id="UP000735592">
    <property type="component" value="Unassembled WGS sequence"/>
</dbReference>
<keyword evidence="1" id="KW-0732">Signal</keyword>
<keyword evidence="3" id="KW-1185">Reference proteome</keyword>
<name>A0ABW9SS27_9BURK</name>
<gene>
    <name evidence="2" type="ORF">GM655_11780</name>
</gene>
<feature type="chain" id="PRO_5045106213" evidence="1">
    <location>
        <begin position="19"/>
        <end position="290"/>
    </location>
</feature>